<dbReference type="Proteomes" id="UP001328107">
    <property type="component" value="Unassembled WGS sequence"/>
</dbReference>
<keyword evidence="2" id="KW-1185">Reference proteome</keyword>
<accession>A0AAN5D9M9</accession>
<proteinExistence type="predicted"/>
<reference evidence="2" key="1">
    <citation type="submission" date="2022-10" db="EMBL/GenBank/DDBJ databases">
        <title>Genome assembly of Pristionchus species.</title>
        <authorList>
            <person name="Yoshida K."/>
            <person name="Sommer R.J."/>
        </authorList>
    </citation>
    <scope>NUCLEOTIDE SEQUENCE [LARGE SCALE GENOMIC DNA]</scope>
    <source>
        <strain evidence="2">RS5460</strain>
    </source>
</reference>
<comment type="caution">
    <text evidence="1">The sequence shown here is derived from an EMBL/GenBank/DDBJ whole genome shotgun (WGS) entry which is preliminary data.</text>
</comment>
<gene>
    <name evidence="1" type="ORF">PMAYCL1PPCAC_29628</name>
</gene>
<dbReference type="AlphaFoldDB" id="A0AAN5D9M9"/>
<feature type="non-terminal residue" evidence="1">
    <location>
        <position position="1"/>
    </location>
</feature>
<dbReference type="EMBL" id="BTRK01000006">
    <property type="protein sequence ID" value="GMR59433.1"/>
    <property type="molecule type" value="Genomic_DNA"/>
</dbReference>
<name>A0AAN5D9M9_9BILA</name>
<protein>
    <submittedName>
        <fullName evidence="1">Uncharacterized protein</fullName>
    </submittedName>
</protein>
<sequence>IACFGPVLIYYYASSSTDGKPMIDANFGFQIVSSWVPMIFTTAAPFTRVICQGCTPLFIPAKVEVAVKENGVKLYVMGDVKIIKMFNGEVKLERSQEPIMLPGDGFSAMYTADPDEIDEDIVAIITADMRVYCAGRQTIRLHHEDTVVIMKNDE</sequence>
<evidence type="ECO:0000313" key="2">
    <source>
        <dbReference type="Proteomes" id="UP001328107"/>
    </source>
</evidence>
<organism evidence="1 2">
    <name type="scientific">Pristionchus mayeri</name>
    <dbReference type="NCBI Taxonomy" id="1317129"/>
    <lineage>
        <taxon>Eukaryota</taxon>
        <taxon>Metazoa</taxon>
        <taxon>Ecdysozoa</taxon>
        <taxon>Nematoda</taxon>
        <taxon>Chromadorea</taxon>
        <taxon>Rhabditida</taxon>
        <taxon>Rhabditina</taxon>
        <taxon>Diplogasteromorpha</taxon>
        <taxon>Diplogasteroidea</taxon>
        <taxon>Neodiplogasteridae</taxon>
        <taxon>Pristionchus</taxon>
    </lineage>
</organism>
<evidence type="ECO:0000313" key="1">
    <source>
        <dbReference type="EMBL" id="GMR59433.1"/>
    </source>
</evidence>